<feature type="transmembrane region" description="Helical" evidence="7">
    <location>
        <begin position="151"/>
        <end position="181"/>
    </location>
</feature>
<evidence type="ECO:0000313" key="8">
    <source>
        <dbReference type="EMBL" id="TXR55740.1"/>
    </source>
</evidence>
<feature type="transmembrane region" description="Helical" evidence="7">
    <location>
        <begin position="343"/>
        <end position="360"/>
    </location>
</feature>
<feature type="transmembrane region" description="Helical" evidence="7">
    <location>
        <begin position="455"/>
        <end position="476"/>
    </location>
</feature>
<dbReference type="Proteomes" id="UP000321234">
    <property type="component" value="Unassembled WGS sequence"/>
</dbReference>
<sequence>MTPGPASGHGGVVVSERAGETVTTADPTPPSSSGASSGPDARLDLRHGTQRVFAHLLVSNAVVSVINYTVWFAITFWVFLETRSVFATGMIAGIFVVATAATGIWFGSLVDNHRKQAVMQGSAVASAAVYAACLGLYLLTPPEAFRDVASWQLWVFIVALMLGVVAGGPRAIALPTLVTLLVPEDRRDRANGLVGTVSGTSILVTSVISGVLVASGGMLHVLLLALVVLVVSVVHLARVQVPEPAPGAALAAGGAGGGAAAGAGGVDLRGTWRLVRGVPGLVPLIAFSCFNNFIGGGFMALMDAYGLSLVSVQVWGLLWGGLSALMIVGGLLVARLGLGSRPVRLLLLVNVAAWTATMLFPLTSSVVSLTGAMAVFMLLMPFAEAAEQTVLQRVVPYERQGRVFGFAQSVEQSAAPLTAFLMGPLTQFVVVPFMSGDGAGARAIGSWFGTGQARAIALVFVITGFVGLVVTLLAMLSPQYRRLSASYAAAQAAPTSDVVGGAQAGPVEASVGLAAGLPADLAVEVPAGPPAEVSAPEDSVETSGRAGR</sequence>
<dbReference type="Pfam" id="PF07690">
    <property type="entry name" value="MFS_1"/>
    <property type="match status" value="1"/>
</dbReference>
<dbReference type="InterPro" id="IPR036259">
    <property type="entry name" value="MFS_trans_sf"/>
</dbReference>
<dbReference type="GO" id="GO:0022857">
    <property type="term" value="F:transmembrane transporter activity"/>
    <property type="evidence" value="ECO:0007669"/>
    <property type="project" value="InterPro"/>
</dbReference>
<evidence type="ECO:0000256" key="2">
    <source>
        <dbReference type="ARBA" id="ARBA00022475"/>
    </source>
</evidence>
<reference evidence="8 9" key="1">
    <citation type="submission" date="2019-07" db="EMBL/GenBank/DDBJ databases">
        <title>Quadrisphaera sp. strain DD2A genome sequencing and assembly.</title>
        <authorList>
            <person name="Kim I."/>
        </authorList>
    </citation>
    <scope>NUCLEOTIDE SEQUENCE [LARGE SCALE GENOMIC DNA]</scope>
    <source>
        <strain evidence="8 9">DD2A</strain>
    </source>
</reference>
<feature type="compositionally biased region" description="Low complexity" evidence="6">
    <location>
        <begin position="23"/>
        <end position="40"/>
    </location>
</feature>
<dbReference type="PANTHER" id="PTHR23513:SF6">
    <property type="entry name" value="MAJOR FACILITATOR SUPERFAMILY ASSOCIATED DOMAIN-CONTAINING PROTEIN"/>
    <property type="match status" value="1"/>
</dbReference>
<dbReference type="PANTHER" id="PTHR23513">
    <property type="entry name" value="INTEGRAL MEMBRANE EFFLUX PROTEIN-RELATED"/>
    <property type="match status" value="1"/>
</dbReference>
<keyword evidence="2" id="KW-1003">Cell membrane</keyword>
<feature type="transmembrane region" description="Helical" evidence="7">
    <location>
        <begin position="281"/>
        <end position="302"/>
    </location>
</feature>
<dbReference type="Gene3D" id="1.20.1250.20">
    <property type="entry name" value="MFS general substrate transporter like domains"/>
    <property type="match status" value="1"/>
</dbReference>
<comment type="caution">
    <text evidence="8">The sequence shown here is derived from an EMBL/GenBank/DDBJ whole genome shotgun (WGS) entry which is preliminary data.</text>
</comment>
<dbReference type="GO" id="GO:0005886">
    <property type="term" value="C:plasma membrane"/>
    <property type="evidence" value="ECO:0007669"/>
    <property type="project" value="UniProtKB-SubCell"/>
</dbReference>
<evidence type="ECO:0000256" key="1">
    <source>
        <dbReference type="ARBA" id="ARBA00004651"/>
    </source>
</evidence>
<comment type="subcellular location">
    <subcellularLocation>
        <location evidence="1">Cell membrane</location>
        <topology evidence="1">Multi-pass membrane protein</topology>
    </subcellularLocation>
</comment>
<feature type="transmembrane region" description="Helical" evidence="7">
    <location>
        <begin position="218"/>
        <end position="237"/>
    </location>
</feature>
<name>A0A5C8ZG08_9ACTN</name>
<evidence type="ECO:0000256" key="4">
    <source>
        <dbReference type="ARBA" id="ARBA00022989"/>
    </source>
</evidence>
<protein>
    <submittedName>
        <fullName evidence="8">MFS transporter</fullName>
    </submittedName>
</protein>
<dbReference type="OrthoDB" id="7441468at2"/>
<evidence type="ECO:0000256" key="5">
    <source>
        <dbReference type="ARBA" id="ARBA00023136"/>
    </source>
</evidence>
<evidence type="ECO:0000256" key="7">
    <source>
        <dbReference type="SAM" id="Phobius"/>
    </source>
</evidence>
<evidence type="ECO:0000313" key="9">
    <source>
        <dbReference type="Proteomes" id="UP000321234"/>
    </source>
</evidence>
<accession>A0A5C8ZG08</accession>
<keyword evidence="5 7" id="KW-0472">Membrane</keyword>
<organism evidence="8 9">
    <name type="scientific">Quadrisphaera setariae</name>
    <dbReference type="NCBI Taxonomy" id="2593304"/>
    <lineage>
        <taxon>Bacteria</taxon>
        <taxon>Bacillati</taxon>
        <taxon>Actinomycetota</taxon>
        <taxon>Actinomycetes</taxon>
        <taxon>Kineosporiales</taxon>
        <taxon>Kineosporiaceae</taxon>
        <taxon>Quadrisphaera</taxon>
    </lineage>
</organism>
<keyword evidence="9" id="KW-1185">Reference proteome</keyword>
<feature type="region of interest" description="Disordered" evidence="6">
    <location>
        <begin position="527"/>
        <end position="548"/>
    </location>
</feature>
<keyword evidence="3 7" id="KW-0812">Transmembrane</keyword>
<gene>
    <name evidence="8" type="ORF">FMM08_12990</name>
</gene>
<feature type="transmembrane region" description="Helical" evidence="7">
    <location>
        <begin position="118"/>
        <end position="139"/>
    </location>
</feature>
<proteinExistence type="predicted"/>
<feature type="transmembrane region" description="Helical" evidence="7">
    <location>
        <begin position="85"/>
        <end position="106"/>
    </location>
</feature>
<evidence type="ECO:0000256" key="3">
    <source>
        <dbReference type="ARBA" id="ARBA00022692"/>
    </source>
</evidence>
<feature type="transmembrane region" description="Helical" evidence="7">
    <location>
        <begin position="193"/>
        <end position="212"/>
    </location>
</feature>
<evidence type="ECO:0000256" key="6">
    <source>
        <dbReference type="SAM" id="MobiDB-lite"/>
    </source>
</evidence>
<feature type="region of interest" description="Disordered" evidence="6">
    <location>
        <begin position="1"/>
        <end position="41"/>
    </location>
</feature>
<dbReference type="SUPFAM" id="SSF103473">
    <property type="entry name" value="MFS general substrate transporter"/>
    <property type="match status" value="1"/>
</dbReference>
<feature type="transmembrane region" description="Helical" evidence="7">
    <location>
        <begin position="52"/>
        <end position="79"/>
    </location>
</feature>
<dbReference type="EMBL" id="VKAC01000007">
    <property type="protein sequence ID" value="TXR55740.1"/>
    <property type="molecule type" value="Genomic_DNA"/>
</dbReference>
<dbReference type="AlphaFoldDB" id="A0A5C8ZG08"/>
<keyword evidence="4 7" id="KW-1133">Transmembrane helix</keyword>
<dbReference type="InterPro" id="IPR011701">
    <property type="entry name" value="MFS"/>
</dbReference>
<feature type="transmembrane region" description="Helical" evidence="7">
    <location>
        <begin position="314"/>
        <end position="336"/>
    </location>
</feature>